<evidence type="ECO:0000313" key="3">
    <source>
        <dbReference type="Proteomes" id="UP001280121"/>
    </source>
</evidence>
<name>A0AAD9TPS0_9ROSI</name>
<dbReference type="InterPro" id="IPR027310">
    <property type="entry name" value="Profilin_CS"/>
</dbReference>
<evidence type="ECO:0000313" key="2">
    <source>
        <dbReference type="EMBL" id="KAK2639980.1"/>
    </source>
</evidence>
<organism evidence="2 3">
    <name type="scientific">Dipteronia dyeriana</name>
    <dbReference type="NCBI Taxonomy" id="168575"/>
    <lineage>
        <taxon>Eukaryota</taxon>
        <taxon>Viridiplantae</taxon>
        <taxon>Streptophyta</taxon>
        <taxon>Embryophyta</taxon>
        <taxon>Tracheophyta</taxon>
        <taxon>Spermatophyta</taxon>
        <taxon>Magnoliopsida</taxon>
        <taxon>eudicotyledons</taxon>
        <taxon>Gunneridae</taxon>
        <taxon>Pentapetalae</taxon>
        <taxon>rosids</taxon>
        <taxon>malvids</taxon>
        <taxon>Sapindales</taxon>
        <taxon>Sapindaceae</taxon>
        <taxon>Hippocastanoideae</taxon>
        <taxon>Acereae</taxon>
        <taxon>Dipteronia</taxon>
    </lineage>
</organism>
<dbReference type="Proteomes" id="UP001280121">
    <property type="component" value="Unassembled WGS sequence"/>
</dbReference>
<dbReference type="PROSITE" id="PS00414">
    <property type="entry name" value="PROFILIN"/>
    <property type="match status" value="1"/>
</dbReference>
<keyword evidence="3" id="KW-1185">Reference proteome</keyword>
<keyword evidence="1" id="KW-0175">Coiled coil</keyword>
<proteinExistence type="predicted"/>
<accession>A0AAD9TPS0</accession>
<gene>
    <name evidence="2" type="ORF">Ddye_027775</name>
</gene>
<comment type="caution">
    <text evidence="2">The sequence shown here is derived from an EMBL/GenBank/DDBJ whole genome shotgun (WGS) entry which is preliminary data.</text>
</comment>
<feature type="coiled-coil region" evidence="1">
    <location>
        <begin position="4"/>
        <end position="77"/>
    </location>
</feature>
<dbReference type="GO" id="GO:0003779">
    <property type="term" value="F:actin binding"/>
    <property type="evidence" value="ECO:0007669"/>
    <property type="project" value="InterPro"/>
</dbReference>
<sequence length="120" mass="13798">MTNWDSYRDDLDTLKSELENLIKARNDVMRRIQIAEEQQQQQPLMPTTEVQLWLSGVQAVETEVDELIKQASEEIEKFHPEGFCSRTFNMSSSYEVEDMVADKLQAVTNLINEGAFLGGR</sequence>
<evidence type="ECO:0000256" key="1">
    <source>
        <dbReference type="SAM" id="Coils"/>
    </source>
</evidence>
<dbReference type="EMBL" id="JANJYI010000008">
    <property type="protein sequence ID" value="KAK2639980.1"/>
    <property type="molecule type" value="Genomic_DNA"/>
</dbReference>
<protein>
    <submittedName>
        <fullName evidence="2">Uncharacterized protein</fullName>
    </submittedName>
</protein>
<reference evidence="2" key="1">
    <citation type="journal article" date="2023" name="Plant J.">
        <title>Genome sequences and population genomics provide insights into the demographic history, inbreeding, and mutation load of two 'living fossil' tree species of Dipteronia.</title>
        <authorList>
            <person name="Feng Y."/>
            <person name="Comes H.P."/>
            <person name="Chen J."/>
            <person name="Zhu S."/>
            <person name="Lu R."/>
            <person name="Zhang X."/>
            <person name="Li P."/>
            <person name="Qiu J."/>
            <person name="Olsen K.M."/>
            <person name="Qiu Y."/>
        </authorList>
    </citation>
    <scope>NUCLEOTIDE SEQUENCE</scope>
    <source>
        <strain evidence="2">KIB01</strain>
    </source>
</reference>
<dbReference type="AlphaFoldDB" id="A0AAD9TPS0"/>